<organism evidence="5 6">
    <name type="scientific">Saccharomyces pastorianus</name>
    <name type="common">Lager yeast</name>
    <name type="synonym">Saccharomyces cerevisiae x Saccharomyces eubayanus</name>
    <dbReference type="NCBI Taxonomy" id="27292"/>
    <lineage>
        <taxon>Eukaryota</taxon>
        <taxon>Fungi</taxon>
        <taxon>Dikarya</taxon>
        <taxon>Ascomycota</taxon>
        <taxon>Saccharomycotina</taxon>
        <taxon>Saccharomycetes</taxon>
        <taxon>Saccharomycetales</taxon>
        <taxon>Saccharomycetaceae</taxon>
        <taxon>Saccharomyces</taxon>
    </lineage>
</organism>
<gene>
    <name evidence="5" type="ORF">GRS66_003770</name>
</gene>
<dbReference type="InterPro" id="IPR036291">
    <property type="entry name" value="NAD(P)-bd_dom_sf"/>
</dbReference>
<dbReference type="SUPFAM" id="SSF51735">
    <property type="entry name" value="NAD(P)-binding Rossmann-fold domains"/>
    <property type="match status" value="1"/>
</dbReference>
<evidence type="ECO:0000313" key="5">
    <source>
        <dbReference type="EMBL" id="QID81394.1"/>
    </source>
</evidence>
<keyword evidence="2" id="KW-0472">Membrane</keyword>
<protein>
    <submittedName>
        <fullName evidence="5">Uncharacterized protein</fullName>
    </submittedName>
</protein>
<keyword evidence="2" id="KW-0812">Transmembrane</keyword>
<name>A0A6C1DYS3_SACPS</name>
<dbReference type="PANTHER" id="PTHR43205:SF19">
    <property type="entry name" value="ENOYL REDUCTASE (ER) DOMAIN-CONTAINING PROTEIN"/>
    <property type="match status" value="1"/>
</dbReference>
<evidence type="ECO:0000256" key="1">
    <source>
        <dbReference type="ARBA" id="ARBA00023002"/>
    </source>
</evidence>
<dbReference type="OrthoDB" id="809632at2759"/>
<evidence type="ECO:0000259" key="3">
    <source>
        <dbReference type="Pfam" id="PF00107"/>
    </source>
</evidence>
<evidence type="ECO:0000313" key="6">
    <source>
        <dbReference type="Proteomes" id="UP000501346"/>
    </source>
</evidence>
<dbReference type="SUPFAM" id="SSF50129">
    <property type="entry name" value="GroES-like"/>
    <property type="match status" value="1"/>
</dbReference>
<dbReference type="InterPro" id="IPR041694">
    <property type="entry name" value="ADH_N_2"/>
</dbReference>
<feature type="domain" description="Oxidoreductase N-terminal" evidence="4">
    <location>
        <begin position="29"/>
        <end position="121"/>
    </location>
</feature>
<dbReference type="Pfam" id="PF00107">
    <property type="entry name" value="ADH_zinc_N"/>
    <property type="match status" value="1"/>
</dbReference>
<dbReference type="Gene3D" id="3.40.50.720">
    <property type="entry name" value="NAD(P)-binding Rossmann-like Domain"/>
    <property type="match status" value="1"/>
</dbReference>
<dbReference type="EMBL" id="CP048994">
    <property type="protein sequence ID" value="QID81394.1"/>
    <property type="molecule type" value="Genomic_DNA"/>
</dbReference>
<dbReference type="CDD" id="cd05288">
    <property type="entry name" value="PGDH"/>
    <property type="match status" value="1"/>
</dbReference>
<proteinExistence type="predicted"/>
<feature type="transmembrane region" description="Helical" evidence="2">
    <location>
        <begin position="168"/>
        <end position="190"/>
    </location>
</feature>
<feature type="transmembrane region" description="Helical" evidence="2">
    <location>
        <begin position="134"/>
        <end position="156"/>
    </location>
</feature>
<feature type="domain" description="Alcohol dehydrogenase-like C-terminal" evidence="3">
    <location>
        <begin position="177"/>
        <end position="313"/>
    </location>
</feature>
<keyword evidence="1" id="KW-0560">Oxidoreductase</keyword>
<dbReference type="InterPro" id="IPR013149">
    <property type="entry name" value="ADH-like_C"/>
</dbReference>
<dbReference type="InterPro" id="IPR045010">
    <property type="entry name" value="MDR_fam"/>
</dbReference>
<dbReference type="Pfam" id="PF16884">
    <property type="entry name" value="ADH_N_2"/>
    <property type="match status" value="1"/>
</dbReference>
<keyword evidence="6" id="KW-1185">Reference proteome</keyword>
<accession>A0A6C1DYS3</accession>
<dbReference type="InterPro" id="IPR011032">
    <property type="entry name" value="GroES-like_sf"/>
</dbReference>
<evidence type="ECO:0000259" key="4">
    <source>
        <dbReference type="Pfam" id="PF16884"/>
    </source>
</evidence>
<dbReference type="Proteomes" id="UP000501346">
    <property type="component" value="Chromosome ScXIII"/>
</dbReference>
<sequence>MVLAKQWVLKNLPTPGEPFNFHFHDPACTFELIEKELSSEQLKDGELLLETTYLSNDPAQKFWISSMDKNYAKGVQPGEIIPARGIGKVLASRNKAFSPGDYVSAVTGWTTHAIISQENVQGLRKLDKNKVGKLWWYLSVLGGTSLTAYFIFFTYAQLQEREEDYGKVYLISGAAGAVGTVCIQLALNVFKASKVIAIAGGPEKVAFVESFGDNVVGVDYKDPSFKQKLIEAAGGENTVDYFIDNVGSNVLEAGVLLLKQRAMLIVCGAISAYNDPSKFVFKGYSFILTKRLVVKGVLVTDNIDDFPKALDKLGSLVKHGKIDLLKSATLEDGTGDKFKNVPLIWKGLFSGVNKGKLITKVNNEE</sequence>
<dbReference type="AlphaFoldDB" id="A0A6C1DYS3"/>
<keyword evidence="2" id="KW-1133">Transmembrane helix</keyword>
<dbReference type="Gene3D" id="3.90.180.10">
    <property type="entry name" value="Medium-chain alcohol dehydrogenases, catalytic domain"/>
    <property type="match status" value="1"/>
</dbReference>
<dbReference type="GO" id="GO:0016628">
    <property type="term" value="F:oxidoreductase activity, acting on the CH-CH group of donors, NAD or NADP as acceptor"/>
    <property type="evidence" value="ECO:0007669"/>
    <property type="project" value="InterPro"/>
</dbReference>
<evidence type="ECO:0000256" key="2">
    <source>
        <dbReference type="SAM" id="Phobius"/>
    </source>
</evidence>
<dbReference type="PANTHER" id="PTHR43205">
    <property type="entry name" value="PROSTAGLANDIN REDUCTASE"/>
    <property type="match status" value="1"/>
</dbReference>
<reference evidence="5 6" key="1">
    <citation type="journal article" date="2019" name="BMC Genomics">
        <title>Chromosome level assembly and comparative genome analysis confirm lager-brewing yeasts originated from a single hybridization.</title>
        <authorList>
            <person name="Salazar A.N."/>
            <person name="Gorter de Vries A.R."/>
            <person name="van den Broek M."/>
            <person name="Brouwers N."/>
            <person name="de la Torre Cortes P."/>
            <person name="Kuijpers N.G.A."/>
            <person name="Daran J.G."/>
            <person name="Abeel T."/>
        </authorList>
    </citation>
    <scope>NUCLEOTIDE SEQUENCE [LARGE SCALE GENOMIC DNA]</scope>
    <source>
        <strain evidence="5 6">CBS 1483</strain>
    </source>
</reference>